<dbReference type="STRING" id="326424.FRAAL2654"/>
<dbReference type="GO" id="GO:0003677">
    <property type="term" value="F:DNA binding"/>
    <property type="evidence" value="ECO:0007669"/>
    <property type="project" value="InterPro"/>
</dbReference>
<sequence length="140" mass="15322">MKAIRYLARWRQAREMALTPAEQASPPARRPYDLRHAAVSGWLNAGVPVTQVAEWAGHSVRVCLLVYARCISGGDEAARRRIDAALAAESETPEVSLAPEPADSHPRPIRRQPETTGLDRTPPDITLAEPEPTTGPELEL</sequence>
<dbReference type="KEGG" id="fal:FRAAL2654"/>
<feature type="region of interest" description="Disordered" evidence="2">
    <location>
        <begin position="89"/>
        <end position="140"/>
    </location>
</feature>
<protein>
    <recommendedName>
        <fullName evidence="5">Tyr recombinase domain-containing protein</fullName>
    </recommendedName>
</protein>
<dbReference type="Proteomes" id="UP000000657">
    <property type="component" value="Chromosome"/>
</dbReference>
<dbReference type="InterPro" id="IPR011010">
    <property type="entry name" value="DNA_brk_join_enz"/>
</dbReference>
<gene>
    <name evidence="3" type="ordered locus">FRAAL2654</name>
</gene>
<organism evidence="3 4">
    <name type="scientific">Frankia alni (strain DSM 45986 / CECT 9034 / ACN14a)</name>
    <dbReference type="NCBI Taxonomy" id="326424"/>
    <lineage>
        <taxon>Bacteria</taxon>
        <taxon>Bacillati</taxon>
        <taxon>Actinomycetota</taxon>
        <taxon>Actinomycetes</taxon>
        <taxon>Frankiales</taxon>
        <taxon>Frankiaceae</taxon>
        <taxon>Frankia</taxon>
    </lineage>
</organism>
<name>Q0RMF1_FRAAA</name>
<proteinExistence type="predicted"/>
<dbReference type="HOGENOM" id="CLU_1832221_0_0_11"/>
<dbReference type="GO" id="GO:0015074">
    <property type="term" value="P:DNA integration"/>
    <property type="evidence" value="ECO:0007669"/>
    <property type="project" value="InterPro"/>
</dbReference>
<dbReference type="InterPro" id="IPR013762">
    <property type="entry name" value="Integrase-like_cat_sf"/>
</dbReference>
<feature type="compositionally biased region" description="Low complexity" evidence="2">
    <location>
        <begin position="126"/>
        <end position="140"/>
    </location>
</feature>
<dbReference type="AlphaFoldDB" id="Q0RMF1"/>
<dbReference type="GO" id="GO:0006310">
    <property type="term" value="P:DNA recombination"/>
    <property type="evidence" value="ECO:0007669"/>
    <property type="project" value="UniProtKB-KW"/>
</dbReference>
<dbReference type="SUPFAM" id="SSF56349">
    <property type="entry name" value="DNA breaking-rejoining enzymes"/>
    <property type="match status" value="1"/>
</dbReference>
<dbReference type="Gene3D" id="1.10.443.10">
    <property type="entry name" value="Intergrase catalytic core"/>
    <property type="match status" value="1"/>
</dbReference>
<keyword evidence="4" id="KW-1185">Reference proteome</keyword>
<dbReference type="eggNOG" id="COG0582">
    <property type="taxonomic scope" value="Bacteria"/>
</dbReference>
<dbReference type="RefSeq" id="WP_011603807.1">
    <property type="nucleotide sequence ID" value="NC_008278.1"/>
</dbReference>
<evidence type="ECO:0000313" key="4">
    <source>
        <dbReference type="Proteomes" id="UP000000657"/>
    </source>
</evidence>
<evidence type="ECO:0000313" key="3">
    <source>
        <dbReference type="EMBL" id="CAJ61300.1"/>
    </source>
</evidence>
<evidence type="ECO:0000256" key="2">
    <source>
        <dbReference type="SAM" id="MobiDB-lite"/>
    </source>
</evidence>
<reference evidence="3 4" key="1">
    <citation type="journal article" date="2007" name="Genome Res.">
        <title>Genome characteristics of facultatively symbiotic Frankia sp. strains reflect host range and host plant biogeography.</title>
        <authorList>
            <person name="Normand P."/>
            <person name="Lapierre P."/>
            <person name="Tisa L.S."/>
            <person name="Gogarten J.P."/>
            <person name="Alloisio N."/>
            <person name="Bagnarol E."/>
            <person name="Bassi C.A."/>
            <person name="Berry A.M."/>
            <person name="Bickhart D.M."/>
            <person name="Choisne N."/>
            <person name="Couloux A."/>
            <person name="Cournoyer B."/>
            <person name="Cruveiller S."/>
            <person name="Daubin V."/>
            <person name="Demange N."/>
            <person name="Francino M.P."/>
            <person name="Goltsman E."/>
            <person name="Huang Y."/>
            <person name="Kopp O.R."/>
            <person name="Labarre L."/>
            <person name="Lapidus A."/>
            <person name="Lavire C."/>
            <person name="Marechal J."/>
            <person name="Martinez M."/>
            <person name="Mastronunzio J.E."/>
            <person name="Mullin B.C."/>
            <person name="Niemann J."/>
            <person name="Pujic P."/>
            <person name="Rawnsley T."/>
            <person name="Rouy Z."/>
            <person name="Schenowitz C."/>
            <person name="Sellstedt A."/>
            <person name="Tavares F."/>
            <person name="Tomkins J.P."/>
            <person name="Vallenet D."/>
            <person name="Valverde C."/>
            <person name="Wall L.G."/>
            <person name="Wang Y."/>
            <person name="Medigue C."/>
            <person name="Benson D.R."/>
        </authorList>
    </citation>
    <scope>NUCLEOTIDE SEQUENCE [LARGE SCALE GENOMIC DNA]</scope>
    <source>
        <strain evidence="4">DSM 45986 / CECT 9034 / ACN14a</strain>
    </source>
</reference>
<accession>Q0RMF1</accession>
<keyword evidence="1" id="KW-0233">DNA recombination</keyword>
<evidence type="ECO:0000256" key="1">
    <source>
        <dbReference type="ARBA" id="ARBA00023172"/>
    </source>
</evidence>
<dbReference type="EMBL" id="CT573213">
    <property type="protein sequence ID" value="CAJ61300.1"/>
    <property type="molecule type" value="Genomic_DNA"/>
</dbReference>
<evidence type="ECO:0008006" key="5">
    <source>
        <dbReference type="Google" id="ProtNLM"/>
    </source>
</evidence>